<dbReference type="SUPFAM" id="SSF55874">
    <property type="entry name" value="ATPase domain of HSP90 chaperone/DNA topoisomerase II/histidine kinase"/>
    <property type="match status" value="1"/>
</dbReference>
<dbReference type="PANTHER" id="PTHR43547">
    <property type="entry name" value="TWO-COMPONENT HISTIDINE KINASE"/>
    <property type="match status" value="1"/>
</dbReference>
<dbReference type="InterPro" id="IPR004358">
    <property type="entry name" value="Sig_transdc_His_kin-like_C"/>
</dbReference>
<dbReference type="CDD" id="cd00075">
    <property type="entry name" value="HATPase"/>
    <property type="match status" value="1"/>
</dbReference>
<gene>
    <name evidence="6" type="ordered locus">sce2822</name>
</gene>
<dbReference type="RefSeq" id="WP_012235454.1">
    <property type="nucleotide sequence ID" value="NC_010162.1"/>
</dbReference>
<keyword evidence="6" id="KW-0418">Kinase</keyword>
<sequence length="317" mass="34717">MTAFLDDVDPRIPAVPIRDDTARIREDFLVLAAHEIRTPVTSLLLQLQLTKRMSQQEPEKTPAWAAAMLIVFDRQLGRLARLCDDMFQARHGGLAHGAPTREPVDLVGLIREVVATAVAHRPAACGAISVAAEGPVIGWWDRSHLERMAFHLIKNALTFGEGKPISIEVRASRARARLIVRDHGMGIAREDQERIFARFERAVPVERFGGLGLGLYIAHVAARAHGGAIRVESELGCGAAFIVDLPLAPRRPQRVRAARRSSSSSSISSPIPRSRPARARARRGRGAGGARPPELPLGAHLKLAQVKQVHQRLLRAH</sequence>
<keyword evidence="3" id="KW-0597">Phosphoprotein</keyword>
<dbReference type="Proteomes" id="UP000002139">
    <property type="component" value="Chromosome"/>
</dbReference>
<dbReference type="InterPro" id="IPR005467">
    <property type="entry name" value="His_kinase_dom"/>
</dbReference>
<dbReference type="PROSITE" id="PS50109">
    <property type="entry name" value="HIS_KIN"/>
    <property type="match status" value="1"/>
</dbReference>
<organism evidence="6 7">
    <name type="scientific">Sorangium cellulosum (strain So ce56)</name>
    <name type="common">Polyangium cellulosum (strain So ce56)</name>
    <dbReference type="NCBI Taxonomy" id="448385"/>
    <lineage>
        <taxon>Bacteria</taxon>
        <taxon>Pseudomonadati</taxon>
        <taxon>Myxococcota</taxon>
        <taxon>Polyangia</taxon>
        <taxon>Polyangiales</taxon>
        <taxon>Polyangiaceae</taxon>
        <taxon>Sorangium</taxon>
    </lineage>
</organism>
<accession>A9GBA9</accession>
<dbReference type="PANTHER" id="PTHR43547:SF2">
    <property type="entry name" value="HYBRID SIGNAL TRANSDUCTION HISTIDINE KINASE C"/>
    <property type="match status" value="1"/>
</dbReference>
<dbReference type="Gene3D" id="1.10.287.130">
    <property type="match status" value="1"/>
</dbReference>
<evidence type="ECO:0000259" key="5">
    <source>
        <dbReference type="PROSITE" id="PS50109"/>
    </source>
</evidence>
<dbReference type="KEGG" id="scl:sce2822"/>
<protein>
    <recommendedName>
        <fullName evidence="2">histidine kinase</fullName>
        <ecNumber evidence="2">2.7.13.3</ecNumber>
    </recommendedName>
</protein>
<reference evidence="6 7" key="1">
    <citation type="journal article" date="2007" name="Nat. Biotechnol.">
        <title>Complete genome sequence of the myxobacterium Sorangium cellulosum.</title>
        <authorList>
            <person name="Schneiker S."/>
            <person name="Perlova O."/>
            <person name="Kaiser O."/>
            <person name="Gerth K."/>
            <person name="Alici A."/>
            <person name="Altmeyer M.O."/>
            <person name="Bartels D."/>
            <person name="Bekel T."/>
            <person name="Beyer S."/>
            <person name="Bode E."/>
            <person name="Bode H.B."/>
            <person name="Bolten C.J."/>
            <person name="Choudhuri J.V."/>
            <person name="Doss S."/>
            <person name="Elnakady Y.A."/>
            <person name="Frank B."/>
            <person name="Gaigalat L."/>
            <person name="Goesmann A."/>
            <person name="Groeger C."/>
            <person name="Gross F."/>
            <person name="Jelsbak L."/>
            <person name="Jelsbak L."/>
            <person name="Kalinowski J."/>
            <person name="Kegler C."/>
            <person name="Knauber T."/>
            <person name="Konietzny S."/>
            <person name="Kopp M."/>
            <person name="Krause L."/>
            <person name="Krug D."/>
            <person name="Linke B."/>
            <person name="Mahmud T."/>
            <person name="Martinez-Arias R."/>
            <person name="McHardy A.C."/>
            <person name="Merai M."/>
            <person name="Meyer F."/>
            <person name="Mormann S."/>
            <person name="Munoz-Dorado J."/>
            <person name="Perez J."/>
            <person name="Pradella S."/>
            <person name="Rachid S."/>
            <person name="Raddatz G."/>
            <person name="Rosenau F."/>
            <person name="Rueckert C."/>
            <person name="Sasse F."/>
            <person name="Scharfe M."/>
            <person name="Schuster S.C."/>
            <person name="Suen G."/>
            <person name="Treuner-Lange A."/>
            <person name="Velicer G.J."/>
            <person name="Vorholter F.-J."/>
            <person name="Weissman K.J."/>
            <person name="Welch R.D."/>
            <person name="Wenzel S.C."/>
            <person name="Whitworth D.E."/>
            <person name="Wilhelm S."/>
            <person name="Wittmann C."/>
            <person name="Bloecker H."/>
            <person name="Puehler A."/>
            <person name="Mueller R."/>
        </authorList>
    </citation>
    <scope>NUCLEOTIDE SEQUENCE [LARGE SCALE GENOMIC DNA]</scope>
    <source>
        <strain evidence="7">So ce56</strain>
    </source>
</reference>
<evidence type="ECO:0000256" key="4">
    <source>
        <dbReference type="SAM" id="MobiDB-lite"/>
    </source>
</evidence>
<name>A9GBA9_SORC5</name>
<keyword evidence="6" id="KW-0808">Transferase</keyword>
<dbReference type="SUPFAM" id="SSF47384">
    <property type="entry name" value="Homodimeric domain of signal transducing histidine kinase"/>
    <property type="match status" value="1"/>
</dbReference>
<dbReference type="InterPro" id="IPR003594">
    <property type="entry name" value="HATPase_dom"/>
</dbReference>
<dbReference type="SMART" id="SM00387">
    <property type="entry name" value="HATPase_c"/>
    <property type="match status" value="1"/>
</dbReference>
<feature type="region of interest" description="Disordered" evidence="4">
    <location>
        <begin position="253"/>
        <end position="296"/>
    </location>
</feature>
<dbReference type="eggNOG" id="COG2205">
    <property type="taxonomic scope" value="Bacteria"/>
</dbReference>
<dbReference type="Pfam" id="PF02518">
    <property type="entry name" value="HATPase_c"/>
    <property type="match status" value="1"/>
</dbReference>
<dbReference type="Gene3D" id="3.30.565.10">
    <property type="entry name" value="Histidine kinase-like ATPase, C-terminal domain"/>
    <property type="match status" value="1"/>
</dbReference>
<dbReference type="InterPro" id="IPR036890">
    <property type="entry name" value="HATPase_C_sf"/>
</dbReference>
<dbReference type="EC" id="2.7.13.3" evidence="2"/>
<evidence type="ECO:0000256" key="2">
    <source>
        <dbReference type="ARBA" id="ARBA00012438"/>
    </source>
</evidence>
<dbReference type="InterPro" id="IPR036097">
    <property type="entry name" value="HisK_dim/P_sf"/>
</dbReference>
<dbReference type="GO" id="GO:0000155">
    <property type="term" value="F:phosphorelay sensor kinase activity"/>
    <property type="evidence" value="ECO:0007669"/>
    <property type="project" value="InterPro"/>
</dbReference>
<proteinExistence type="predicted"/>
<dbReference type="PRINTS" id="PR00344">
    <property type="entry name" value="BCTRLSENSOR"/>
</dbReference>
<dbReference type="AlphaFoldDB" id="A9GBA9"/>
<evidence type="ECO:0000256" key="1">
    <source>
        <dbReference type="ARBA" id="ARBA00000085"/>
    </source>
</evidence>
<dbReference type="HOGENOM" id="CLU_000445_89_3_7"/>
<evidence type="ECO:0000256" key="3">
    <source>
        <dbReference type="ARBA" id="ARBA00022553"/>
    </source>
</evidence>
<feature type="compositionally biased region" description="Low complexity" evidence="4">
    <location>
        <begin position="260"/>
        <end position="274"/>
    </location>
</feature>
<evidence type="ECO:0000313" key="7">
    <source>
        <dbReference type="Proteomes" id="UP000002139"/>
    </source>
</evidence>
<keyword evidence="7" id="KW-1185">Reference proteome</keyword>
<dbReference type="BioCyc" id="SCEL448385:SCE_RS14475-MONOMER"/>
<feature type="domain" description="Histidine kinase" evidence="5">
    <location>
        <begin position="31"/>
        <end position="249"/>
    </location>
</feature>
<dbReference type="EMBL" id="AM746676">
    <property type="protein sequence ID" value="CAN92981.1"/>
    <property type="molecule type" value="Genomic_DNA"/>
</dbReference>
<evidence type="ECO:0000313" key="6">
    <source>
        <dbReference type="EMBL" id="CAN92981.1"/>
    </source>
</evidence>
<feature type="compositionally biased region" description="Basic residues" evidence="4">
    <location>
        <begin position="275"/>
        <end position="285"/>
    </location>
</feature>
<dbReference type="OrthoDB" id="6114847at2"/>
<comment type="catalytic activity">
    <reaction evidence="1">
        <text>ATP + protein L-histidine = ADP + protein N-phospho-L-histidine.</text>
        <dbReference type="EC" id="2.7.13.3"/>
    </reaction>
</comment>
<dbReference type="STRING" id="448385.sce2822"/>